<proteinExistence type="predicted"/>
<dbReference type="Proteomes" id="UP000663828">
    <property type="component" value="Unassembled WGS sequence"/>
</dbReference>
<gene>
    <name evidence="1" type="ORF">EDS130_LOCUS20704</name>
    <name evidence="2" type="ORF">XAT740_LOCUS43643</name>
</gene>
<evidence type="ECO:0000313" key="3">
    <source>
        <dbReference type="Proteomes" id="UP000663828"/>
    </source>
</evidence>
<reference evidence="1" key="1">
    <citation type="submission" date="2021-02" db="EMBL/GenBank/DDBJ databases">
        <authorList>
            <person name="Nowell W R."/>
        </authorList>
    </citation>
    <scope>NUCLEOTIDE SEQUENCE</scope>
</reference>
<dbReference type="AlphaFoldDB" id="A0A814Q423"/>
<sequence length="186" mass="21446">MSRVSFTIVQEFVAEIFNHTNSFGKAAACYFVLSSSDSYDTQKKQIIPGRWLLKQDSMNFRLPVLTWSCRFRPKPAESSHQIRSSGIPQNRPFPCRIVSPEMFNNAIKCAILSPFGVDRSKLFFDLFQNKKAKQSACFFMLEDFFHSSIVYLSSTEKFEKLLDTHQLGAETRNGMCMKYGTREEFS</sequence>
<protein>
    <submittedName>
        <fullName evidence="1">Uncharacterized protein</fullName>
    </submittedName>
</protein>
<dbReference type="EMBL" id="CAJNOR010005411">
    <property type="protein sequence ID" value="CAF1561337.1"/>
    <property type="molecule type" value="Genomic_DNA"/>
</dbReference>
<name>A0A814Q423_ADIRI</name>
<evidence type="ECO:0000313" key="2">
    <source>
        <dbReference type="EMBL" id="CAF1561337.1"/>
    </source>
</evidence>
<keyword evidence="3" id="KW-1185">Reference proteome</keyword>
<evidence type="ECO:0000313" key="4">
    <source>
        <dbReference type="Proteomes" id="UP000663852"/>
    </source>
</evidence>
<organism evidence="1 4">
    <name type="scientific">Adineta ricciae</name>
    <name type="common">Rotifer</name>
    <dbReference type="NCBI Taxonomy" id="249248"/>
    <lineage>
        <taxon>Eukaryota</taxon>
        <taxon>Metazoa</taxon>
        <taxon>Spiralia</taxon>
        <taxon>Gnathifera</taxon>
        <taxon>Rotifera</taxon>
        <taxon>Eurotatoria</taxon>
        <taxon>Bdelloidea</taxon>
        <taxon>Adinetida</taxon>
        <taxon>Adinetidae</taxon>
        <taxon>Adineta</taxon>
    </lineage>
</organism>
<dbReference type="Proteomes" id="UP000663852">
    <property type="component" value="Unassembled WGS sequence"/>
</dbReference>
<dbReference type="EMBL" id="CAJNOJ010000102">
    <property type="protein sequence ID" value="CAF1114387.1"/>
    <property type="molecule type" value="Genomic_DNA"/>
</dbReference>
<evidence type="ECO:0000313" key="1">
    <source>
        <dbReference type="EMBL" id="CAF1114387.1"/>
    </source>
</evidence>
<comment type="caution">
    <text evidence="1">The sequence shown here is derived from an EMBL/GenBank/DDBJ whole genome shotgun (WGS) entry which is preliminary data.</text>
</comment>
<accession>A0A814Q423</accession>